<dbReference type="PANTHER" id="PTHR37984:SF15">
    <property type="entry name" value="INTEGRASE CATALYTIC DOMAIN-CONTAINING PROTEIN"/>
    <property type="match status" value="1"/>
</dbReference>
<evidence type="ECO:0000256" key="1">
    <source>
        <dbReference type="ARBA" id="ARBA00039658"/>
    </source>
</evidence>
<dbReference type="PANTHER" id="PTHR37984">
    <property type="entry name" value="PROTEIN CBG26694"/>
    <property type="match status" value="1"/>
</dbReference>
<feature type="non-terminal residue" evidence="3">
    <location>
        <position position="161"/>
    </location>
</feature>
<dbReference type="InterPro" id="IPR041588">
    <property type="entry name" value="Integrase_H2C2"/>
</dbReference>
<accession>A0A8T0B6X1</accession>
<protein>
    <recommendedName>
        <fullName evidence="1">Gypsy retrotransposon integrase-like protein 1</fullName>
    </recommendedName>
</protein>
<keyword evidence="4" id="KW-1185">Reference proteome</keyword>
<feature type="domain" description="Integrase zinc-binding" evidence="2">
    <location>
        <begin position="109"/>
        <end position="160"/>
    </location>
</feature>
<organism evidence="3 4">
    <name type="scientific">Silurus meridionalis</name>
    <name type="common">Southern catfish</name>
    <name type="synonym">Silurus soldatovi meridionalis</name>
    <dbReference type="NCBI Taxonomy" id="175797"/>
    <lineage>
        <taxon>Eukaryota</taxon>
        <taxon>Metazoa</taxon>
        <taxon>Chordata</taxon>
        <taxon>Craniata</taxon>
        <taxon>Vertebrata</taxon>
        <taxon>Euteleostomi</taxon>
        <taxon>Actinopterygii</taxon>
        <taxon>Neopterygii</taxon>
        <taxon>Teleostei</taxon>
        <taxon>Ostariophysi</taxon>
        <taxon>Siluriformes</taxon>
        <taxon>Siluridae</taxon>
        <taxon>Silurus</taxon>
    </lineage>
</organism>
<dbReference type="Pfam" id="PF17921">
    <property type="entry name" value="Integrase_H2C2"/>
    <property type="match status" value="1"/>
</dbReference>
<name>A0A8T0B6X1_SILME</name>
<dbReference type="AlphaFoldDB" id="A0A8T0B6X1"/>
<gene>
    <name evidence="3" type="ORF">HF521_001473</name>
</gene>
<comment type="caution">
    <text evidence="3">The sequence shown here is derived from an EMBL/GenBank/DDBJ whole genome shotgun (WGS) entry which is preliminary data.</text>
</comment>
<reference evidence="3" key="1">
    <citation type="submission" date="2020-08" db="EMBL/GenBank/DDBJ databases">
        <title>Chromosome-level assembly of Southern catfish (Silurus meridionalis) provides insights into visual adaptation to the nocturnal and benthic lifestyles.</title>
        <authorList>
            <person name="Zhang Y."/>
            <person name="Wang D."/>
            <person name="Peng Z."/>
        </authorList>
    </citation>
    <scope>NUCLEOTIDE SEQUENCE</scope>
    <source>
        <strain evidence="3">SWU-2019-XX</strain>
        <tissue evidence="3">Muscle</tissue>
    </source>
</reference>
<evidence type="ECO:0000313" key="3">
    <source>
        <dbReference type="EMBL" id="KAF7702190.1"/>
    </source>
</evidence>
<dbReference type="Gene3D" id="1.10.340.70">
    <property type="match status" value="1"/>
</dbReference>
<dbReference type="Proteomes" id="UP000606274">
    <property type="component" value="Unassembled WGS sequence"/>
</dbReference>
<feature type="non-terminal residue" evidence="3">
    <location>
        <position position="1"/>
    </location>
</feature>
<sequence>ETPFLVWTDHRNLEYLCTTKRPNPCQAHWGLFFGRFNFSLSYCPGSKNGKPDALPRLHSPVEEEDPTFTSIFPSSVTVRALDLDLEARVKLATMDQPVPEGCPTDRLFVPEQLWSQVLQWCHGSPLFCHPGFPRTLSVLRQRFWWPTVRKDVREFVAACPA</sequence>
<evidence type="ECO:0000313" key="4">
    <source>
        <dbReference type="Proteomes" id="UP000606274"/>
    </source>
</evidence>
<evidence type="ECO:0000259" key="2">
    <source>
        <dbReference type="Pfam" id="PF17921"/>
    </source>
</evidence>
<dbReference type="InterPro" id="IPR050951">
    <property type="entry name" value="Retrovirus_Pol_polyprotein"/>
</dbReference>
<dbReference type="FunFam" id="1.10.340.70:FF:000001">
    <property type="entry name" value="Retrovirus-related Pol polyprotein from transposon gypsy-like Protein"/>
    <property type="match status" value="1"/>
</dbReference>
<dbReference type="EMBL" id="JABFDY010000010">
    <property type="protein sequence ID" value="KAF7702190.1"/>
    <property type="molecule type" value="Genomic_DNA"/>
</dbReference>
<proteinExistence type="predicted"/>